<protein>
    <submittedName>
        <fullName evidence="1">Uncharacterized protein</fullName>
    </submittedName>
</protein>
<name>A0A8H6M819_9AGAR</name>
<keyword evidence="2" id="KW-1185">Reference proteome</keyword>
<accession>A0A8H6M819</accession>
<gene>
    <name evidence="1" type="ORF">DFP72DRAFT_1170002</name>
</gene>
<dbReference type="EMBL" id="JACGCI010000033">
    <property type="protein sequence ID" value="KAF6754652.1"/>
    <property type="molecule type" value="Genomic_DNA"/>
</dbReference>
<reference evidence="1 2" key="1">
    <citation type="submission" date="2020-07" db="EMBL/GenBank/DDBJ databases">
        <title>Comparative genomics of pyrophilous fungi reveals a link between fire events and developmental genes.</title>
        <authorList>
            <consortium name="DOE Joint Genome Institute"/>
            <person name="Steindorff A.S."/>
            <person name="Carver A."/>
            <person name="Calhoun S."/>
            <person name="Stillman K."/>
            <person name="Liu H."/>
            <person name="Lipzen A."/>
            <person name="Pangilinan J."/>
            <person name="Labutti K."/>
            <person name="Bruns T.D."/>
            <person name="Grigoriev I.V."/>
        </authorList>
    </citation>
    <scope>NUCLEOTIDE SEQUENCE [LARGE SCALE GENOMIC DNA]</scope>
    <source>
        <strain evidence="1 2">CBS 144469</strain>
    </source>
</reference>
<dbReference type="AlphaFoldDB" id="A0A8H6M819"/>
<organism evidence="1 2">
    <name type="scientific">Ephemerocybe angulata</name>
    <dbReference type="NCBI Taxonomy" id="980116"/>
    <lineage>
        <taxon>Eukaryota</taxon>
        <taxon>Fungi</taxon>
        <taxon>Dikarya</taxon>
        <taxon>Basidiomycota</taxon>
        <taxon>Agaricomycotina</taxon>
        <taxon>Agaricomycetes</taxon>
        <taxon>Agaricomycetidae</taxon>
        <taxon>Agaricales</taxon>
        <taxon>Agaricineae</taxon>
        <taxon>Psathyrellaceae</taxon>
        <taxon>Ephemerocybe</taxon>
    </lineage>
</organism>
<comment type="caution">
    <text evidence="1">The sequence shown here is derived from an EMBL/GenBank/DDBJ whole genome shotgun (WGS) entry which is preliminary data.</text>
</comment>
<dbReference type="Proteomes" id="UP000521943">
    <property type="component" value="Unassembled WGS sequence"/>
</dbReference>
<proteinExistence type="predicted"/>
<evidence type="ECO:0000313" key="1">
    <source>
        <dbReference type="EMBL" id="KAF6754652.1"/>
    </source>
</evidence>
<dbReference type="OrthoDB" id="10271899at2759"/>
<sequence>MISSATGNLAGEVHHGPSPGYRLHLHSSHRHPRCYELGVPGAFHSHLLTKVVLGSDSVEKALNLPTRPECFKTMHRFLSPRRLRIYLAFVFYLLGHSLTLSQSLHNGKLEDYDPDLESSEDDFQLSPYSLYSTQVGIFNCPPSETPPWMEHSASPLTIIRYCDSDLPLCQDFEKTWASMLERTKPAREGAGALRYLPLMYDVDCSSAESRFRFAGEPLPPYPPLLAQFSSDLCDPDVMTSFPTLRTYDAGQLKDIFHFKGGYYVPERDIPAGGDIRRGTRIMPAEELSIYILGLVVNKGLY</sequence>
<evidence type="ECO:0000313" key="2">
    <source>
        <dbReference type="Proteomes" id="UP000521943"/>
    </source>
</evidence>